<dbReference type="PANTHER" id="PTHR36844:SF1">
    <property type="entry name" value="PROTEASE PRSW"/>
    <property type="match status" value="1"/>
</dbReference>
<dbReference type="PANTHER" id="PTHR36844">
    <property type="entry name" value="PROTEASE PRSW"/>
    <property type="match status" value="1"/>
</dbReference>
<keyword evidence="1" id="KW-0472">Membrane</keyword>
<proteinExistence type="predicted"/>
<gene>
    <name evidence="2" type="ORF">E3O46_02410</name>
</gene>
<dbReference type="RefSeq" id="WP_134561037.1">
    <property type="nucleotide sequence ID" value="NZ_SOFS01000008.1"/>
</dbReference>
<dbReference type="GO" id="GO:0008237">
    <property type="term" value="F:metallopeptidase activity"/>
    <property type="evidence" value="ECO:0007669"/>
    <property type="project" value="UniProtKB-KW"/>
</dbReference>
<feature type="transmembrane region" description="Helical" evidence="1">
    <location>
        <begin position="223"/>
        <end position="243"/>
    </location>
</feature>
<sequence length="406" mass="42860">MTPEPAPGSAAPLLGGPVTPVAPVWTAPVRRTPGGLIALTIIGLVFGSLALLLVLVYLSTFLGPSALVLCLLLALVPLTGILLVVRWIDRWEPEPRPALWFAFLWGAGISVVTALVFDLGVQLALAAAGSSRAGSEAGGAGSGTDAFAAVLQAPLVEEGAKGVGILVLFLVLRRTFDGPVDGIVYAATIAAGFAFSENIQYFGVAMLESGADGLGFTFLVRGVFSPFAHVTFTACTGIAFGIVSRRRAGGALGRVLIVLAGFALAVALHGLWNGAAYLLTNDSALLFYYLLVQLPLFIGYIVAVVLLRRQEEKITVARLGEYAVAGWFTSREVSMLATGPGRRQARAWAARQPRERRLAMRLFIADATRLAFARQRMLNGTADRVARADEAELLALVQAHRAVVIG</sequence>
<feature type="transmembrane region" description="Helical" evidence="1">
    <location>
        <begin position="36"/>
        <end position="58"/>
    </location>
</feature>
<keyword evidence="1" id="KW-0812">Transmembrane</keyword>
<keyword evidence="2" id="KW-0378">Hydrolase</keyword>
<evidence type="ECO:0000313" key="3">
    <source>
        <dbReference type="Proteomes" id="UP000297604"/>
    </source>
</evidence>
<evidence type="ECO:0000256" key="1">
    <source>
        <dbReference type="SAM" id="Phobius"/>
    </source>
</evidence>
<dbReference type="Pfam" id="PF13367">
    <property type="entry name" value="PrsW-protease"/>
    <property type="match status" value="1"/>
</dbReference>
<feature type="transmembrane region" description="Helical" evidence="1">
    <location>
        <begin position="183"/>
        <end position="203"/>
    </location>
</feature>
<keyword evidence="2" id="KW-0645">Protease</keyword>
<feature type="transmembrane region" description="Helical" evidence="1">
    <location>
        <begin position="285"/>
        <end position="307"/>
    </location>
</feature>
<protein>
    <submittedName>
        <fullName evidence="2">PrsW family intramembrane metalloprotease</fullName>
    </submittedName>
</protein>
<feature type="transmembrane region" description="Helical" evidence="1">
    <location>
        <begin position="97"/>
        <end position="117"/>
    </location>
</feature>
<dbReference type="EMBL" id="SOFS01000008">
    <property type="protein sequence ID" value="TFC23092.1"/>
    <property type="molecule type" value="Genomic_DNA"/>
</dbReference>
<keyword evidence="1" id="KW-1133">Transmembrane helix</keyword>
<dbReference type="Proteomes" id="UP000297604">
    <property type="component" value="Unassembled WGS sequence"/>
</dbReference>
<organism evidence="2 3">
    <name type="scientific">Cryobacterium glucosi</name>
    <dbReference type="NCBI Taxonomy" id="1259175"/>
    <lineage>
        <taxon>Bacteria</taxon>
        <taxon>Bacillati</taxon>
        <taxon>Actinomycetota</taxon>
        <taxon>Actinomycetes</taxon>
        <taxon>Micrococcales</taxon>
        <taxon>Microbacteriaceae</taxon>
        <taxon>Cryobacterium</taxon>
    </lineage>
</organism>
<reference evidence="2 3" key="1">
    <citation type="submission" date="2019-03" db="EMBL/GenBank/DDBJ databases">
        <title>Genomics of glacier-inhabiting Cryobacterium strains.</title>
        <authorList>
            <person name="Liu Q."/>
            <person name="Xin Y.-H."/>
        </authorList>
    </citation>
    <scope>NUCLEOTIDE SEQUENCE [LARGE SCALE GENOMIC DNA]</scope>
    <source>
        <strain evidence="2 3">MDB1-5</strain>
    </source>
</reference>
<feature type="transmembrane region" description="Helical" evidence="1">
    <location>
        <begin position="255"/>
        <end position="279"/>
    </location>
</feature>
<keyword evidence="3" id="KW-1185">Reference proteome</keyword>
<accession>A0ABY2IRC6</accession>
<feature type="transmembrane region" description="Helical" evidence="1">
    <location>
        <begin position="64"/>
        <end position="85"/>
    </location>
</feature>
<dbReference type="InterPro" id="IPR026898">
    <property type="entry name" value="PrsW"/>
</dbReference>
<name>A0ABY2IRC6_9MICO</name>
<comment type="caution">
    <text evidence="2">The sequence shown here is derived from an EMBL/GenBank/DDBJ whole genome shotgun (WGS) entry which is preliminary data.</text>
</comment>
<keyword evidence="2" id="KW-0482">Metalloprotease</keyword>
<evidence type="ECO:0000313" key="2">
    <source>
        <dbReference type="EMBL" id="TFC23092.1"/>
    </source>
</evidence>